<evidence type="ECO:0000313" key="2">
    <source>
        <dbReference type="EMBL" id="EFU31705.1"/>
    </source>
</evidence>
<dbReference type="EMBL" id="AEPD01000009">
    <property type="protein sequence ID" value="EFU31705.1"/>
    <property type="molecule type" value="Genomic_DNA"/>
</dbReference>
<evidence type="ECO:0000313" key="3">
    <source>
        <dbReference type="Proteomes" id="UP000003112"/>
    </source>
</evidence>
<comment type="caution">
    <text evidence="2">The sequence shown here is derived from an EMBL/GenBank/DDBJ whole genome shotgun (WGS) entry which is preliminary data.</text>
</comment>
<dbReference type="Proteomes" id="UP000003112">
    <property type="component" value="Unassembled WGS sequence"/>
</dbReference>
<dbReference type="InterPro" id="IPR000905">
    <property type="entry name" value="Gcp-like_dom"/>
</dbReference>
<accession>E6K405</accession>
<dbReference type="InterPro" id="IPR043129">
    <property type="entry name" value="ATPase_NBD"/>
</dbReference>
<sequence length="261" mass="28972">MVTFALNFCKSTKKSEKKRKFAPYLELYSCYMSCILNIETSTDVCSVAVSNDAECIFNLEDHNGPNHAVKLGVFVEQALAFIDNHAMTLDAVAVSCGPGSYTGLRIGVSMAKGICYGRGVKLIAVPTLELLAVPVLLAERVTEPEARLCPMLDARRMEVYAQVFDRALHEVRPISADIVDADTYRELLDQGPVYFFGNGAAKCMEAITHPNAHFIEGIEPLAKNMFPLAEKRIAQQQFEDVAYFVPFYLKDFVAKEAKKLL</sequence>
<dbReference type="STRING" id="873513.HMPREF6485_0350"/>
<proteinExistence type="predicted"/>
<keyword evidence="3" id="KW-1185">Reference proteome</keyword>
<dbReference type="HOGENOM" id="CLU_064886_1_0_10"/>
<dbReference type="GO" id="GO:0002949">
    <property type="term" value="P:tRNA threonylcarbamoyladenosine modification"/>
    <property type="evidence" value="ECO:0007669"/>
    <property type="project" value="InterPro"/>
</dbReference>
<reference evidence="2 3" key="1">
    <citation type="submission" date="2010-10" db="EMBL/GenBank/DDBJ databases">
        <authorList>
            <person name="Muzny D."/>
            <person name="Qin X."/>
            <person name="Deng J."/>
            <person name="Jiang H."/>
            <person name="Liu Y."/>
            <person name="Qu J."/>
            <person name="Song X.-Z."/>
            <person name="Zhang L."/>
            <person name="Thornton R."/>
            <person name="Coyle M."/>
            <person name="Francisco L."/>
            <person name="Jackson L."/>
            <person name="Javaid M."/>
            <person name="Korchina V."/>
            <person name="Kovar C."/>
            <person name="Mata R."/>
            <person name="Mathew T."/>
            <person name="Ngo R."/>
            <person name="Nguyen L."/>
            <person name="Nguyen N."/>
            <person name="Okwuonu G."/>
            <person name="Ongeri F."/>
            <person name="Pham C."/>
            <person name="Simmons D."/>
            <person name="Wilczek-Boney K."/>
            <person name="Hale W."/>
            <person name="Jakkamsetti A."/>
            <person name="Pham P."/>
            <person name="Ruth R."/>
            <person name="San Lucas F."/>
            <person name="Warren J."/>
            <person name="Zhang J."/>
            <person name="Zhao Z."/>
            <person name="Zhou C."/>
            <person name="Zhu D."/>
            <person name="Lee S."/>
            <person name="Bess C."/>
            <person name="Blankenburg K."/>
            <person name="Forbes L."/>
            <person name="Fu Q."/>
            <person name="Gubbala S."/>
            <person name="Hirani K."/>
            <person name="Jayaseelan J.C."/>
            <person name="Lara F."/>
            <person name="Munidasa M."/>
            <person name="Palculict T."/>
            <person name="Patil S."/>
            <person name="Pu L.-L."/>
            <person name="Saada N."/>
            <person name="Tang L."/>
            <person name="Weissenberger G."/>
            <person name="Zhu Y."/>
            <person name="Hemphill L."/>
            <person name="Shang Y."/>
            <person name="Youmans B."/>
            <person name="Ayvaz T."/>
            <person name="Ross M."/>
            <person name="Santibanez J."/>
            <person name="Aqrawi P."/>
            <person name="Gross S."/>
            <person name="Joshi V."/>
            <person name="Fowler G."/>
            <person name="Nazareth L."/>
            <person name="Reid J."/>
            <person name="Worley K."/>
            <person name="Petrosino J."/>
            <person name="Highlander S."/>
            <person name="Gibbs R."/>
        </authorList>
    </citation>
    <scope>NUCLEOTIDE SEQUENCE [LARGE SCALE GENOMIC DNA]</scope>
    <source>
        <strain evidence="2 3">ATCC 33574</strain>
    </source>
</reference>
<dbReference type="InterPro" id="IPR022496">
    <property type="entry name" value="T6A_TsaB"/>
</dbReference>
<gene>
    <name evidence="2" type="primary">yeaZ</name>
    <name evidence="2" type="ORF">HMPREF6485_0350</name>
</gene>
<dbReference type="eggNOG" id="COG1214">
    <property type="taxonomic scope" value="Bacteria"/>
</dbReference>
<dbReference type="SUPFAM" id="SSF53067">
    <property type="entry name" value="Actin-like ATPase domain"/>
    <property type="match status" value="2"/>
</dbReference>
<dbReference type="GO" id="GO:0005829">
    <property type="term" value="C:cytosol"/>
    <property type="evidence" value="ECO:0007669"/>
    <property type="project" value="TreeGrafter"/>
</dbReference>
<dbReference type="AlphaFoldDB" id="E6K405"/>
<dbReference type="NCBIfam" id="TIGR03725">
    <property type="entry name" value="T6A_YeaZ"/>
    <property type="match status" value="1"/>
</dbReference>
<name>E6K405_9BACT</name>
<dbReference type="Gene3D" id="3.30.420.40">
    <property type="match status" value="2"/>
</dbReference>
<feature type="domain" description="Gcp-like" evidence="1">
    <location>
        <begin position="66"/>
        <end position="257"/>
    </location>
</feature>
<dbReference type="Pfam" id="PF00814">
    <property type="entry name" value="TsaD"/>
    <property type="match status" value="1"/>
</dbReference>
<dbReference type="CDD" id="cd24032">
    <property type="entry name" value="ASKHA_NBD_TsaB"/>
    <property type="match status" value="1"/>
</dbReference>
<dbReference type="PANTHER" id="PTHR11735:SF11">
    <property type="entry name" value="TRNA THREONYLCARBAMOYLADENOSINE BIOSYNTHESIS PROTEIN TSAB"/>
    <property type="match status" value="1"/>
</dbReference>
<organism evidence="2 3">
    <name type="scientific">Segatella buccae ATCC 33574</name>
    <dbReference type="NCBI Taxonomy" id="873513"/>
    <lineage>
        <taxon>Bacteria</taxon>
        <taxon>Pseudomonadati</taxon>
        <taxon>Bacteroidota</taxon>
        <taxon>Bacteroidia</taxon>
        <taxon>Bacteroidales</taxon>
        <taxon>Prevotellaceae</taxon>
        <taxon>Segatella</taxon>
    </lineage>
</organism>
<dbReference type="PANTHER" id="PTHR11735">
    <property type="entry name" value="TRNA N6-ADENOSINE THREONYLCARBAMOYLTRANSFERASE"/>
    <property type="match status" value="1"/>
</dbReference>
<evidence type="ECO:0000259" key="1">
    <source>
        <dbReference type="Pfam" id="PF00814"/>
    </source>
</evidence>
<protein>
    <submittedName>
        <fullName evidence="2">Universal bacterial protein YeaZ</fullName>
    </submittedName>
</protein>